<keyword evidence="7" id="KW-1185">Reference proteome</keyword>
<feature type="compositionally biased region" description="Acidic residues" evidence="4">
    <location>
        <begin position="1257"/>
        <end position="1271"/>
    </location>
</feature>
<feature type="region of interest" description="Disordered" evidence="4">
    <location>
        <begin position="1160"/>
        <end position="1184"/>
    </location>
</feature>
<reference evidence="6" key="1">
    <citation type="submission" date="2020-06" db="EMBL/GenBank/DDBJ databases">
        <authorList>
            <consortium name="Plant Systems Biology data submission"/>
        </authorList>
    </citation>
    <scope>NUCLEOTIDE SEQUENCE</scope>
    <source>
        <strain evidence="6">D6</strain>
    </source>
</reference>
<evidence type="ECO:0000313" key="6">
    <source>
        <dbReference type="EMBL" id="CAB9524851.1"/>
    </source>
</evidence>
<feature type="region of interest" description="Disordered" evidence="4">
    <location>
        <begin position="128"/>
        <end position="172"/>
    </location>
</feature>
<dbReference type="GO" id="GO:0005634">
    <property type="term" value="C:nucleus"/>
    <property type="evidence" value="ECO:0007669"/>
    <property type="project" value="UniProtKB-SubCell"/>
</dbReference>
<protein>
    <submittedName>
        <fullName evidence="6">DDT domain-containing protein</fullName>
    </submittedName>
</protein>
<feature type="compositionally biased region" description="Basic residues" evidence="4">
    <location>
        <begin position="246"/>
        <end position="257"/>
    </location>
</feature>
<sequence length="1526" mass="172255">MADEGGVAHAVDEKEKRRRKQANRMGKVLSKVWALKGSEAFQEERHAASKEGHALDLTTIGQKIDAQKYRLGKHGWEDFARDLGGVYNRHIARKTKHAKQAAIHIQTVKDLLGHRDKSLADLAKGFTPSEAPVSSSLKKRKASEDLENNRITRKRPSTAQPAGGGDQEGELTLKDREVRALESLEAFIEENGGSKEQVAGFRSRVTRKPSDRRYDINFYNSSGRRFRSMVEVGRFLNIIKADSRPKRKATFNKKKPKTSREKENEKKKLRRELERLRKAHQRAIKSLDDFINDQKESRYPMEDLILMEEDEAQHGKKPITQSTCTAARIPDIKGFPDIPQHCIPDLLMTWDFLCTFHKTLNLEPISLDDFASALTYKPPEDVNGDDIQAPPVYLAEAHLGLLKLLVSDRQSDEWWWSILETQETENPEAKILAAEEKEEDGKAAAIKVDMEALLADDEDPLITNSWLASLEDVGKMNSTQADALTNAIKTALHVVANKWVGAYLRKALKMLKQNDLKDTKRAIVWLVEKVKEARPDLSSRSVRESRMMEIRAKVVEDAKQQMDKLEASAPIVKEEDLVSDVEESDEESDDSDDEEMGDAEKQGSKKAGDADAKDDSEMPSSYIPPRPSPTLVDLLLPPFKPNQNSEFLNPFTWSQLAGGAACRILHRMKRLRNEVDDALRASHDLPQLTVAQRREREAVSASRIFTECCAVIDGESPGETAVKHLCSGDDYLDLAPIQRLCILRIMIEAAYDTVRVQQVVDGNFKQRINALKALEAEERKAKSDAKKKATAAEKAAREQLTAEVQNKFLEEKRAEIRKVNEGSNEFTEEFMESLADDDILEDEEIKADYTALPGPESFSKIEVNKMVARMQQEAAFETHSVRVLTMEELLEQEKEQLKAMEEQLANLVAENPDTDAMDRDTSRAIDRLKRNVEKAKEATETLPENRQSAILVLRDAIADGTIKVLKSAIREAKLAKLTGEDETTGGVWALGLMRDAVLELENAKNHKKVADAQKDLVAKRNRCFIRNVPIGQDRFRNRFWHFDRDEHSHFWTETDYVIIEDSSKEPQTKSAGFLDLERVKEHVFLGTNDEEEDMIGNNEKGAFLKFSRQEYHSSGLDACLAKKNWGCHATEKSIRTLIKDLDSRGVRENELKSKLKETLEENVGEKPEGSKELGAEGSADDTAVTLTSGDEDAFKGLMETEDIASNSSISIETLEGLQSGIGAEVRVRVIVDGSKEPAISRYENGKITAFRKREEIVEPEGGDESEEEDEEKEKPAPTTRETHDWQATTDRGHTYWLPGPELLESICRFVKWSNKEKGYFEFDAAFHTYRNPLGRHCGRAADAPYSSSPMVFARYMVKREQELYTKLKNKNYDNNWGGKSGARAVWTNSMKDYTFDFRSAKDGLLTLENAFFELMDGIPSDDGPSGKELLENPATRDDIELESLDSKSIHGLWNSLASRAVFYEIVNNCKTTGFLALAFDLLCRNTTAYLAAHKLLNVKVEPVHQPITRSTRRPNAWQQANQEAGW</sequence>
<evidence type="ECO:0000313" key="7">
    <source>
        <dbReference type="Proteomes" id="UP001153069"/>
    </source>
</evidence>
<feature type="region of interest" description="Disordered" evidence="4">
    <location>
        <begin position="1"/>
        <end position="25"/>
    </location>
</feature>
<comment type="subcellular location">
    <subcellularLocation>
        <location evidence="1">Nucleus</location>
    </subcellularLocation>
</comment>
<proteinExistence type="predicted"/>
<feature type="compositionally biased region" description="Acidic residues" evidence="4">
    <location>
        <begin position="577"/>
        <end position="597"/>
    </location>
</feature>
<feature type="compositionally biased region" description="Polar residues" evidence="4">
    <location>
        <begin position="1516"/>
        <end position="1526"/>
    </location>
</feature>
<evidence type="ECO:0000256" key="2">
    <source>
        <dbReference type="ARBA" id="ARBA00023242"/>
    </source>
</evidence>
<dbReference type="InterPro" id="IPR018501">
    <property type="entry name" value="DDT_dom"/>
</dbReference>
<feature type="coiled-coil region" evidence="3">
    <location>
        <begin position="883"/>
        <end position="945"/>
    </location>
</feature>
<accession>A0A9N8ESS8</accession>
<organism evidence="6 7">
    <name type="scientific">Seminavis robusta</name>
    <dbReference type="NCBI Taxonomy" id="568900"/>
    <lineage>
        <taxon>Eukaryota</taxon>
        <taxon>Sar</taxon>
        <taxon>Stramenopiles</taxon>
        <taxon>Ochrophyta</taxon>
        <taxon>Bacillariophyta</taxon>
        <taxon>Bacillariophyceae</taxon>
        <taxon>Bacillariophycidae</taxon>
        <taxon>Naviculales</taxon>
        <taxon>Naviculaceae</taxon>
        <taxon>Seminavis</taxon>
    </lineage>
</organism>
<keyword evidence="2" id="KW-0539">Nucleus</keyword>
<name>A0A9N8ESS8_9STRA</name>
<feature type="coiled-coil region" evidence="3">
    <location>
        <begin position="792"/>
        <end position="829"/>
    </location>
</feature>
<gene>
    <name evidence="6" type="ORF">SEMRO_1595_G284700.1</name>
</gene>
<dbReference type="Pfam" id="PF02791">
    <property type="entry name" value="DDT"/>
    <property type="match status" value="1"/>
</dbReference>
<feature type="compositionally biased region" description="Basic and acidic residues" evidence="4">
    <location>
        <begin position="1160"/>
        <end position="1174"/>
    </location>
</feature>
<feature type="compositionally biased region" description="Basic and acidic residues" evidence="4">
    <location>
        <begin position="1272"/>
        <end position="1282"/>
    </location>
</feature>
<dbReference type="InterPro" id="IPR028941">
    <property type="entry name" value="WHIM2_dom"/>
</dbReference>
<dbReference type="Gene3D" id="3.30.890.10">
    <property type="entry name" value="Methyl-cpg-binding Protein 2, Chain A"/>
    <property type="match status" value="1"/>
</dbReference>
<evidence type="ECO:0000259" key="5">
    <source>
        <dbReference type="PROSITE" id="PS50827"/>
    </source>
</evidence>
<dbReference type="OrthoDB" id="45033at2759"/>
<dbReference type="PANTHER" id="PTHR15546">
    <property type="entry name" value="BROMODOMAIN ADJACENT TO ZINC FINGER DOMAIN, 2A"/>
    <property type="match status" value="1"/>
</dbReference>
<evidence type="ECO:0000256" key="4">
    <source>
        <dbReference type="SAM" id="MobiDB-lite"/>
    </source>
</evidence>
<dbReference type="InterPro" id="IPR053271">
    <property type="entry name" value="DDT_domain"/>
</dbReference>
<feature type="region of interest" description="Disordered" evidence="4">
    <location>
        <begin position="1507"/>
        <end position="1526"/>
    </location>
</feature>
<evidence type="ECO:0000256" key="1">
    <source>
        <dbReference type="ARBA" id="ARBA00004123"/>
    </source>
</evidence>
<dbReference type="SMART" id="SM00571">
    <property type="entry name" value="DDT"/>
    <property type="match status" value="1"/>
</dbReference>
<feature type="region of interest" description="Disordered" evidence="4">
    <location>
        <begin position="1252"/>
        <end position="1282"/>
    </location>
</feature>
<comment type="caution">
    <text evidence="6">The sequence shown here is derived from an EMBL/GenBank/DDBJ whole genome shotgun (WGS) entry which is preliminary data.</text>
</comment>
<evidence type="ECO:0000256" key="3">
    <source>
        <dbReference type="SAM" id="Coils"/>
    </source>
</evidence>
<feature type="region of interest" description="Disordered" evidence="4">
    <location>
        <begin position="246"/>
        <end position="269"/>
    </location>
</feature>
<dbReference type="Pfam" id="PF15613">
    <property type="entry name" value="WSD"/>
    <property type="match status" value="1"/>
</dbReference>
<dbReference type="EMBL" id="CAICTM010001593">
    <property type="protein sequence ID" value="CAB9524851.1"/>
    <property type="molecule type" value="Genomic_DNA"/>
</dbReference>
<feature type="compositionally biased region" description="Basic and acidic residues" evidence="4">
    <location>
        <begin position="258"/>
        <end position="269"/>
    </location>
</feature>
<feature type="domain" description="DDT" evidence="5">
    <location>
        <begin position="340"/>
        <end position="411"/>
    </location>
</feature>
<feature type="compositionally biased region" description="Basic and acidic residues" evidence="4">
    <location>
        <begin position="565"/>
        <end position="576"/>
    </location>
</feature>
<feature type="region of interest" description="Disordered" evidence="4">
    <location>
        <begin position="565"/>
        <end position="636"/>
    </location>
</feature>
<dbReference type="PROSITE" id="PS50827">
    <property type="entry name" value="DDT"/>
    <property type="match status" value="1"/>
</dbReference>
<dbReference type="PANTHER" id="PTHR15546:SF2">
    <property type="entry name" value="DDT DOMAIN-CONTAINING PROTEIN DDB_G0282237"/>
    <property type="match status" value="1"/>
</dbReference>
<feature type="compositionally biased region" description="Basic and acidic residues" evidence="4">
    <location>
        <begin position="598"/>
        <end position="616"/>
    </location>
</feature>
<dbReference type="Proteomes" id="UP001153069">
    <property type="component" value="Unassembled WGS sequence"/>
</dbReference>
<keyword evidence="3" id="KW-0175">Coiled coil</keyword>